<dbReference type="VEuPathDB" id="FungiDB:SCHCODRAFT_02570687"/>
<dbReference type="InParanoid" id="D8PY25"/>
<dbReference type="AlphaFoldDB" id="D8PY25"/>
<dbReference type="GeneID" id="9586027"/>
<dbReference type="Proteomes" id="UP000007431">
    <property type="component" value="Unassembled WGS sequence"/>
</dbReference>
<accession>D8PY25</accession>
<dbReference type="eggNOG" id="ENOG502QQEA">
    <property type="taxonomic scope" value="Eukaryota"/>
</dbReference>
<organism evidence="5">
    <name type="scientific">Schizophyllum commune (strain H4-8 / FGSC 9210)</name>
    <name type="common">Split gill fungus</name>
    <dbReference type="NCBI Taxonomy" id="578458"/>
    <lineage>
        <taxon>Eukaryota</taxon>
        <taxon>Fungi</taxon>
        <taxon>Dikarya</taxon>
        <taxon>Basidiomycota</taxon>
        <taxon>Agaricomycotina</taxon>
        <taxon>Agaricomycetes</taxon>
        <taxon>Agaricomycetidae</taxon>
        <taxon>Agaricales</taxon>
        <taxon>Schizophyllaceae</taxon>
        <taxon>Schizophyllum</taxon>
    </lineage>
</organism>
<evidence type="ECO:0000259" key="3">
    <source>
        <dbReference type="Pfam" id="PF05368"/>
    </source>
</evidence>
<name>D8PY25_SCHCM</name>
<dbReference type="EMBL" id="GL377304">
    <property type="protein sequence ID" value="EFI99775.1"/>
    <property type="molecule type" value="Genomic_DNA"/>
</dbReference>
<keyword evidence="5" id="KW-1185">Reference proteome</keyword>
<dbReference type="SUPFAM" id="SSF51735">
    <property type="entry name" value="NAD(P)-binding Rossmann-fold domains"/>
    <property type="match status" value="1"/>
</dbReference>
<keyword evidence="2" id="KW-0521">NADP</keyword>
<feature type="domain" description="NmrA-like" evidence="3">
    <location>
        <begin position="6"/>
        <end position="244"/>
    </location>
</feature>
<dbReference type="STRING" id="578458.D8PY25"/>
<dbReference type="HOGENOM" id="CLU_007383_8_2_1"/>
<dbReference type="Gene3D" id="3.40.50.720">
    <property type="entry name" value="NAD(P)-binding Rossmann-like Domain"/>
    <property type="match status" value="1"/>
</dbReference>
<dbReference type="KEGG" id="scm:SCHCO_02570687"/>
<dbReference type="OrthoDB" id="419598at2759"/>
<dbReference type="InterPro" id="IPR051164">
    <property type="entry name" value="NmrA-like_oxidored"/>
</dbReference>
<proteinExistence type="inferred from homology"/>
<dbReference type="OMA" id="KQYSIRA"/>
<dbReference type="Pfam" id="PF05368">
    <property type="entry name" value="NmrA"/>
    <property type="match status" value="1"/>
</dbReference>
<dbReference type="InterPro" id="IPR008030">
    <property type="entry name" value="NmrA-like"/>
</dbReference>
<dbReference type="PANTHER" id="PTHR42748:SF7">
    <property type="entry name" value="NMRA LIKE REDOX SENSOR 1-RELATED"/>
    <property type="match status" value="1"/>
</dbReference>
<comment type="similarity">
    <text evidence="1">Belongs to the NmrA-type oxidoreductase family.</text>
</comment>
<dbReference type="Gene3D" id="3.90.25.10">
    <property type="entry name" value="UDP-galactose 4-epimerase, domain 1"/>
    <property type="match status" value="1"/>
</dbReference>
<dbReference type="RefSeq" id="XP_003034678.1">
    <property type="nucleotide sequence ID" value="XM_003034632.1"/>
</dbReference>
<gene>
    <name evidence="4" type="ORF">SCHCODRAFT_107384</name>
</gene>
<evidence type="ECO:0000256" key="2">
    <source>
        <dbReference type="ARBA" id="ARBA00022857"/>
    </source>
</evidence>
<protein>
    <recommendedName>
        <fullName evidence="3">NmrA-like domain-containing protein</fullName>
    </recommendedName>
</protein>
<dbReference type="InterPro" id="IPR036291">
    <property type="entry name" value="NAD(P)-bd_dom_sf"/>
</dbReference>
<sequence length="307" mass="32671">MARIATVFLATGVQGTSVVQALLKDGTFKPRAVTRNANSDAGRSLAALGAEVVEATFDNKEALKRAVTGAECVFLATIPTPGGLPELTQGRNVIEACKEAGVKFVVLSSLPSLNELSHGQYTHALHFDHKAALQKDLEESGIPCASVCPGSFLENISRGMLGCPFEETDAHYILHTREVAGLPVVQTWTGRDMGRAVAALFTQYDTRGPEIVKKTFVLGCQRATTEEAAAELAKGLGKPVEVQRLGAFGIPPIDEMWAAAAEFDWYPGVDVPDKRLAALGVEVGTIEGFGREVLKGARVEARAAAFH</sequence>
<reference evidence="4 5" key="1">
    <citation type="journal article" date="2010" name="Nat. Biotechnol.">
        <title>Genome sequence of the model mushroom Schizophyllum commune.</title>
        <authorList>
            <person name="Ohm R.A."/>
            <person name="de Jong J.F."/>
            <person name="Lugones L.G."/>
            <person name="Aerts A."/>
            <person name="Kothe E."/>
            <person name="Stajich J.E."/>
            <person name="de Vries R.P."/>
            <person name="Record E."/>
            <person name="Levasseur A."/>
            <person name="Baker S.E."/>
            <person name="Bartholomew K.A."/>
            <person name="Coutinho P.M."/>
            <person name="Erdmann S."/>
            <person name="Fowler T.J."/>
            <person name="Gathman A.C."/>
            <person name="Lombard V."/>
            <person name="Henrissat B."/>
            <person name="Knabe N."/>
            <person name="Kuees U."/>
            <person name="Lilly W.W."/>
            <person name="Lindquist E."/>
            <person name="Lucas S."/>
            <person name="Magnuson J.K."/>
            <person name="Piumi F."/>
            <person name="Raudaskoski M."/>
            <person name="Salamov A."/>
            <person name="Schmutz J."/>
            <person name="Schwarze F.W.M.R."/>
            <person name="vanKuyk P.A."/>
            <person name="Horton J.S."/>
            <person name="Grigoriev I.V."/>
            <person name="Woesten H.A.B."/>
        </authorList>
    </citation>
    <scope>NUCLEOTIDE SEQUENCE [LARGE SCALE GENOMIC DNA]</scope>
    <source>
        <strain evidence="5">H4-8 / FGSC 9210</strain>
    </source>
</reference>
<evidence type="ECO:0000313" key="4">
    <source>
        <dbReference type="EMBL" id="EFI99775.1"/>
    </source>
</evidence>
<evidence type="ECO:0000313" key="5">
    <source>
        <dbReference type="Proteomes" id="UP000007431"/>
    </source>
</evidence>
<dbReference type="PANTHER" id="PTHR42748">
    <property type="entry name" value="NITROGEN METABOLITE REPRESSION PROTEIN NMRA FAMILY MEMBER"/>
    <property type="match status" value="1"/>
</dbReference>
<evidence type="ECO:0000256" key="1">
    <source>
        <dbReference type="ARBA" id="ARBA00006328"/>
    </source>
</evidence>
<feature type="non-terminal residue" evidence="4">
    <location>
        <position position="307"/>
    </location>
</feature>